<protein>
    <recommendedName>
        <fullName evidence="4">Zinc finger/thioredoxin putative domain-containing protein</fullName>
    </recommendedName>
</protein>
<dbReference type="EMBL" id="AP024086">
    <property type="protein sequence ID" value="BCL62206.1"/>
    <property type="molecule type" value="Genomic_DNA"/>
</dbReference>
<evidence type="ECO:0000256" key="1">
    <source>
        <dbReference type="SAM" id="MobiDB-lite"/>
    </source>
</evidence>
<organism evidence="2 3">
    <name type="scientific">Desulfomarina profundi</name>
    <dbReference type="NCBI Taxonomy" id="2772557"/>
    <lineage>
        <taxon>Bacteria</taxon>
        <taxon>Pseudomonadati</taxon>
        <taxon>Thermodesulfobacteriota</taxon>
        <taxon>Desulfobulbia</taxon>
        <taxon>Desulfobulbales</taxon>
        <taxon>Desulfobulbaceae</taxon>
        <taxon>Desulfomarina</taxon>
    </lineage>
</organism>
<proteinExistence type="predicted"/>
<name>A0A8D5FKE5_9BACT</name>
<gene>
    <name evidence="2" type="ORF">DGMP_28990</name>
</gene>
<feature type="compositionally biased region" description="Basic and acidic residues" evidence="1">
    <location>
        <begin position="47"/>
        <end position="63"/>
    </location>
</feature>
<dbReference type="KEGG" id="dbk:DGMP_28990"/>
<keyword evidence="3" id="KW-1185">Reference proteome</keyword>
<reference evidence="2" key="1">
    <citation type="submission" date="2020-09" db="EMBL/GenBank/DDBJ databases">
        <title>Desulfogranum mesoprofundum gen. nov., sp. nov., a novel mesophilic, sulfate-reducing chemolithoautotroph isolated from a deep-sea hydrothermal vent chimney in the Suiyo Seamount.</title>
        <authorList>
            <person name="Hashimoto Y."/>
            <person name="Nakagawa S."/>
        </authorList>
    </citation>
    <scope>NUCLEOTIDE SEQUENCE</scope>
    <source>
        <strain evidence="2">KT2</strain>
    </source>
</reference>
<dbReference type="AlphaFoldDB" id="A0A8D5FKE5"/>
<evidence type="ECO:0000313" key="3">
    <source>
        <dbReference type="Proteomes" id="UP000826725"/>
    </source>
</evidence>
<evidence type="ECO:0008006" key="4">
    <source>
        <dbReference type="Google" id="ProtNLM"/>
    </source>
</evidence>
<dbReference type="Proteomes" id="UP000826725">
    <property type="component" value="Chromosome"/>
</dbReference>
<sequence length="235" mass="26752">MIVDCPHCGKRLKMSGKFQESIRKLGPGKKIRIKCVQCSNSFSLETDRLKSEEREAGREKQDNSAENAVQPPDAPDLSWLKDGIFEDTDVVEDIPQTLVLMPDVPERKVVIEAAEKFGYRVEMADTPDQAISKMQFVNFASVFLHSGFEPGEIESGLFHQYMRNLKMARRRFIFYVLIGPEFKTLYNLQALASSANLVVNDNEIPYIETVLRKTIPEYEALFGPLMEELRIAGKE</sequence>
<evidence type="ECO:0000313" key="2">
    <source>
        <dbReference type="EMBL" id="BCL62206.1"/>
    </source>
</evidence>
<feature type="region of interest" description="Disordered" evidence="1">
    <location>
        <begin position="47"/>
        <end position="75"/>
    </location>
</feature>
<accession>A0A8D5FKE5</accession>
<dbReference type="RefSeq" id="WP_228854591.1">
    <property type="nucleotide sequence ID" value="NZ_AP024086.1"/>
</dbReference>